<comment type="caution">
    <text evidence="2">The sequence shown here is derived from an EMBL/GenBank/DDBJ whole genome shotgun (WGS) entry which is preliminary data.</text>
</comment>
<gene>
    <name evidence="2" type="ORF">HNQ03_001419</name>
</gene>
<dbReference type="Proteomes" id="UP000610746">
    <property type="component" value="Unassembled WGS sequence"/>
</dbReference>
<organism evidence="2 3">
    <name type="scientific">Frigoriflavimonas asaccharolytica</name>
    <dbReference type="NCBI Taxonomy" id="2735899"/>
    <lineage>
        <taxon>Bacteria</taxon>
        <taxon>Pseudomonadati</taxon>
        <taxon>Bacteroidota</taxon>
        <taxon>Flavobacteriia</taxon>
        <taxon>Flavobacteriales</taxon>
        <taxon>Weeksellaceae</taxon>
        <taxon>Frigoriflavimonas</taxon>
    </lineage>
</organism>
<dbReference type="Gene3D" id="2.60.40.4070">
    <property type="match status" value="1"/>
</dbReference>
<dbReference type="EMBL" id="JABSNO010000008">
    <property type="protein sequence ID" value="NRS92351.1"/>
    <property type="molecule type" value="Genomic_DNA"/>
</dbReference>
<proteinExistence type="predicted"/>
<reference evidence="2" key="1">
    <citation type="submission" date="2020-05" db="EMBL/GenBank/DDBJ databases">
        <title>Genomic Encyclopedia of Type Strains, Phase IV (KMG-V): Genome sequencing to study the core and pangenomes of soil and plant-associated prokaryotes.</title>
        <authorList>
            <person name="Whitman W."/>
        </authorList>
    </citation>
    <scope>NUCLEOTIDE SEQUENCE</scope>
    <source>
        <strain evidence="2">16F</strain>
    </source>
</reference>
<sequence length="756" mass="82908">MHHQLNFNLFYRKIFSTVLLLACSALVFGQNISSKKWKDLFSYNNVLKISQDDTKLIAATENGLFYYDIANGEITKLSKTNGLHEVKITAFDYNPTTKIGLIGYTSGAMDIISPEGITYVVDIPVAQGFNGDKKINHISIVGNSAIVSVNYGVSIFNLEKKEFGATAFFNTGSSYIASKEATIKGDKIYSATANGLLSHDLNVTFPVFTTWTTLFTGNFTQAVSNGTLAFATPNTVYYENGATFSTLAASFTEINDVEVKDSKIIITDKTRIFVYSNTGTAQTNVTFAEDCNTANFVLGKLYGGTKLSGVKDLDSKFYKPDGPYNNASYKLSILNNQLWVSTGGLVSYNGPIYRDFGYYHFDGTKWIYPQYFVNNPILFNVMDVVPNPSNPSQVFFTNHNFAGDKGIYKMENDAFVKRYKSNDASNNYLNRPIGLTYDENNNLFATVFAIENSPLGTGYYLYNQGIDDFSLVPVATVSGVLKPVTKDGNIFIPAPFAADGGLVIKKYGTNPASTNVPTKVFRLANNLPANGIVSVAIDLNDDVWIGTRLGLRILPNFESALTDLSPQTEPVIITQNGIGEELFRDNVVLQIAVDSGNHKWVSVDGGGVYYLSEDGQQTLKQFTKENSPLPTNTVTDIQIDEKTGKVYFVTFDGIVVYQGDVAGVTSEFNNVTVYPNPVVQSQFRGNVTIRGLANKANIRITDAAGNLVHSAIARGGFYEWNLNNQKGKRVASGVYFMLMTNDDATSKATVKIAVVN</sequence>
<dbReference type="InterPro" id="IPR036322">
    <property type="entry name" value="WD40_repeat_dom_sf"/>
</dbReference>
<keyword evidence="3" id="KW-1185">Reference proteome</keyword>
<dbReference type="Gene3D" id="2.130.10.10">
    <property type="entry name" value="YVTN repeat-like/Quinoprotein amine dehydrogenase"/>
    <property type="match status" value="2"/>
</dbReference>
<accession>A0A8J8G6Q6</accession>
<evidence type="ECO:0000259" key="1">
    <source>
        <dbReference type="Pfam" id="PF21544"/>
    </source>
</evidence>
<dbReference type="SUPFAM" id="SSF50978">
    <property type="entry name" value="WD40 repeat-like"/>
    <property type="match status" value="1"/>
</dbReference>
<dbReference type="InterPro" id="IPR048954">
    <property type="entry name" value="PorZ_N"/>
</dbReference>
<dbReference type="SUPFAM" id="SSF63829">
    <property type="entry name" value="Calcium-dependent phosphotriesterase"/>
    <property type="match status" value="2"/>
</dbReference>
<dbReference type="Pfam" id="PF21544">
    <property type="entry name" value="PorZ_N_b_propeller"/>
    <property type="match status" value="1"/>
</dbReference>
<protein>
    <recommendedName>
        <fullName evidence="1">PorZ N-terminal beta-propeller domain-containing protein</fullName>
    </recommendedName>
</protein>
<evidence type="ECO:0000313" key="2">
    <source>
        <dbReference type="EMBL" id="NRS92351.1"/>
    </source>
</evidence>
<dbReference type="InterPro" id="IPR015943">
    <property type="entry name" value="WD40/YVTN_repeat-like_dom_sf"/>
</dbReference>
<name>A0A8J8G6Q6_9FLAO</name>
<dbReference type="AlphaFoldDB" id="A0A8J8G6Q6"/>
<feature type="domain" description="PorZ N-terminal beta-propeller" evidence="1">
    <location>
        <begin position="58"/>
        <end position="211"/>
    </location>
</feature>
<evidence type="ECO:0000313" key="3">
    <source>
        <dbReference type="Proteomes" id="UP000610746"/>
    </source>
</evidence>